<protein>
    <submittedName>
        <fullName evidence="3">BirA family transcriptional regulator, biotin operon repressor / biotin-[acetyl-CoA-carboxylase] ligase</fullName>
    </submittedName>
</protein>
<dbReference type="InterPro" id="IPR045864">
    <property type="entry name" value="aa-tRNA-synth_II/BPL/LPL"/>
</dbReference>
<dbReference type="AlphaFoldDB" id="A0A1G9W0U8"/>
<dbReference type="GO" id="GO:0009249">
    <property type="term" value="P:protein lipoylation"/>
    <property type="evidence" value="ECO:0007669"/>
    <property type="project" value="UniProtKB-ARBA"/>
</dbReference>
<dbReference type="InterPro" id="IPR004408">
    <property type="entry name" value="Biotin_CoA_COase_ligase"/>
</dbReference>
<keyword evidence="4" id="KW-1185">Reference proteome</keyword>
<dbReference type="CDD" id="cd16442">
    <property type="entry name" value="BPL"/>
    <property type="match status" value="1"/>
</dbReference>
<dbReference type="PANTHER" id="PTHR12835">
    <property type="entry name" value="BIOTIN PROTEIN LIGASE"/>
    <property type="match status" value="1"/>
</dbReference>
<dbReference type="Gene3D" id="2.30.30.100">
    <property type="match status" value="1"/>
</dbReference>
<dbReference type="GO" id="GO:0005737">
    <property type="term" value="C:cytoplasm"/>
    <property type="evidence" value="ECO:0007669"/>
    <property type="project" value="TreeGrafter"/>
</dbReference>
<dbReference type="SUPFAM" id="SSF50037">
    <property type="entry name" value="C-terminal domain of transcriptional repressors"/>
    <property type="match status" value="1"/>
</dbReference>
<dbReference type="SUPFAM" id="SSF55681">
    <property type="entry name" value="Class II aaRS and biotin synthetases"/>
    <property type="match status" value="1"/>
</dbReference>
<dbReference type="EMBL" id="FNID01000005">
    <property type="protein sequence ID" value="SDM78158.1"/>
    <property type="molecule type" value="Genomic_DNA"/>
</dbReference>
<dbReference type="InterPro" id="IPR004143">
    <property type="entry name" value="BPL_LPL_catalytic"/>
</dbReference>
<evidence type="ECO:0000256" key="1">
    <source>
        <dbReference type="ARBA" id="ARBA00022598"/>
    </source>
</evidence>
<dbReference type="STRING" id="258515.SAMN05192585_10514"/>
<reference evidence="3 4" key="1">
    <citation type="submission" date="2016-10" db="EMBL/GenBank/DDBJ databases">
        <authorList>
            <person name="de Groot N.N."/>
        </authorList>
    </citation>
    <scope>NUCLEOTIDE SEQUENCE [LARGE SCALE GENOMIC DNA]</scope>
    <source>
        <strain evidence="3 4">CGMCC 1.5012</strain>
    </source>
</reference>
<dbReference type="Proteomes" id="UP000199182">
    <property type="component" value="Unassembled WGS sequence"/>
</dbReference>
<organism evidence="3 4">
    <name type="scientific">Acetanaerobacterium elongatum</name>
    <dbReference type="NCBI Taxonomy" id="258515"/>
    <lineage>
        <taxon>Bacteria</taxon>
        <taxon>Bacillati</taxon>
        <taxon>Bacillota</taxon>
        <taxon>Clostridia</taxon>
        <taxon>Eubacteriales</taxon>
        <taxon>Oscillospiraceae</taxon>
        <taxon>Acetanaerobacterium</taxon>
    </lineage>
</organism>
<gene>
    <name evidence="3" type="ORF">SAMN05192585_10514</name>
</gene>
<sequence length="270" mass="29181">MNELKLLKETTLQSLQAKSLGRTFLWFESLSSTNDYLKEHGHSLPHGTAVSALRQLAGRGRTGRRWEDTAQYGETKSLALSVLLKPPTVYHTPVLPHVCGLAVKKALEQLSGVSSGIKWPNDIVITRSKVCGILCESVIAGDELYVVCGMGVNLLETKEEFTRLGLEHATSVYQESGKRLDLPETAAAILNALEGYYERLLQGGFDALLDEYRAACVTVGADVRVLQNGTEQTGAAVDIAADGTLLVNIDGKLCAIRSGEASVRGLYGYV</sequence>
<proteinExistence type="predicted"/>
<dbReference type="NCBIfam" id="TIGR00121">
    <property type="entry name" value="birA_ligase"/>
    <property type="match status" value="1"/>
</dbReference>
<dbReference type="GO" id="GO:0016740">
    <property type="term" value="F:transferase activity"/>
    <property type="evidence" value="ECO:0007669"/>
    <property type="project" value="UniProtKB-ARBA"/>
</dbReference>
<dbReference type="Pfam" id="PF03099">
    <property type="entry name" value="BPL_LplA_LipB"/>
    <property type="match status" value="1"/>
</dbReference>
<feature type="domain" description="BPL/LPL catalytic" evidence="2">
    <location>
        <begin position="9"/>
        <end position="201"/>
    </location>
</feature>
<dbReference type="PANTHER" id="PTHR12835:SF5">
    <property type="entry name" value="BIOTIN--PROTEIN LIGASE"/>
    <property type="match status" value="1"/>
</dbReference>
<keyword evidence="1 3" id="KW-0436">Ligase</keyword>
<dbReference type="PROSITE" id="PS51733">
    <property type="entry name" value="BPL_LPL_CATALYTIC"/>
    <property type="match status" value="1"/>
</dbReference>
<evidence type="ECO:0000259" key="2">
    <source>
        <dbReference type="PROSITE" id="PS51733"/>
    </source>
</evidence>
<dbReference type="GO" id="GO:0004077">
    <property type="term" value="F:biotin--[biotin carboxyl-carrier protein] ligase activity"/>
    <property type="evidence" value="ECO:0007669"/>
    <property type="project" value="InterPro"/>
</dbReference>
<evidence type="ECO:0000313" key="3">
    <source>
        <dbReference type="EMBL" id="SDM78158.1"/>
    </source>
</evidence>
<name>A0A1G9W0U8_9FIRM</name>
<evidence type="ECO:0000313" key="4">
    <source>
        <dbReference type="Proteomes" id="UP000199182"/>
    </source>
</evidence>
<accession>A0A1G9W0U8</accession>
<dbReference type="InterPro" id="IPR008988">
    <property type="entry name" value="Transcriptional_repressor_C"/>
</dbReference>
<dbReference type="Gene3D" id="3.30.930.10">
    <property type="entry name" value="Bira Bifunctional Protein, Domain 2"/>
    <property type="match status" value="1"/>
</dbReference>